<evidence type="ECO:0000313" key="2">
    <source>
        <dbReference type="Proteomes" id="UP000218615"/>
    </source>
</evidence>
<dbReference type="Proteomes" id="UP000218615">
    <property type="component" value="Unassembled WGS sequence"/>
</dbReference>
<evidence type="ECO:0000313" key="1">
    <source>
        <dbReference type="EMBL" id="SNQ60802.1"/>
    </source>
</evidence>
<gene>
    <name evidence="1" type="ORF">MNV_2030004</name>
</gene>
<keyword evidence="2" id="KW-1185">Reference proteome</keyword>
<dbReference type="EMBL" id="FZMP01000117">
    <property type="protein sequence ID" value="SNQ60802.1"/>
    <property type="molecule type" value="Genomic_DNA"/>
</dbReference>
<name>A0A284VNH8_9EURY</name>
<sequence length="39" mass="4210">MLERFIVSERLGKLVEKDSVVSGFASASQISKGIELTSP</sequence>
<reference evidence="2" key="1">
    <citation type="submission" date="2017-06" db="EMBL/GenBank/DDBJ databases">
        <authorList>
            <person name="Cremers G."/>
        </authorList>
    </citation>
    <scope>NUCLEOTIDE SEQUENCE [LARGE SCALE GENOMIC DNA]</scope>
</reference>
<protein>
    <submittedName>
        <fullName evidence="1">Uncharacterized protein</fullName>
    </submittedName>
</protein>
<proteinExistence type="predicted"/>
<organism evidence="1 2">
    <name type="scientific">Candidatus Methanoperedens nitratireducens</name>
    <dbReference type="NCBI Taxonomy" id="1392998"/>
    <lineage>
        <taxon>Archaea</taxon>
        <taxon>Methanobacteriati</taxon>
        <taxon>Methanobacteriota</taxon>
        <taxon>Stenosarchaea group</taxon>
        <taxon>Methanomicrobia</taxon>
        <taxon>Methanosarcinales</taxon>
        <taxon>ANME-2 cluster</taxon>
        <taxon>Candidatus Methanoperedentaceae</taxon>
        <taxon>Candidatus Methanoperedens</taxon>
    </lineage>
</organism>
<accession>A0A284VNH8</accession>
<dbReference type="AlphaFoldDB" id="A0A284VNH8"/>